<sequence>MESRRGWLGWCCQRSRRLGFRRRSLKLPLGFGGAWKRETSIYFRSELWSSGSEFLWVCGVAMETTVLGSILGVLERAGSVCSLSWEFRSSL</sequence>
<reference evidence="1" key="1">
    <citation type="submission" date="2019-12" db="EMBL/GenBank/DDBJ databases">
        <title>Genome sequencing and annotation of Brassica cretica.</title>
        <authorList>
            <person name="Studholme D.J."/>
            <person name="Sarris P.F."/>
        </authorList>
    </citation>
    <scope>NUCLEOTIDE SEQUENCE</scope>
    <source>
        <strain evidence="1">PFS-001/15</strain>
        <tissue evidence="1">Leaf</tissue>
    </source>
</reference>
<accession>A0A8S9GHV8</accession>
<comment type="caution">
    <text evidence="1">The sequence shown here is derived from an EMBL/GenBank/DDBJ whole genome shotgun (WGS) entry which is preliminary data.</text>
</comment>
<organism evidence="1 2">
    <name type="scientific">Brassica cretica</name>
    <name type="common">Mustard</name>
    <dbReference type="NCBI Taxonomy" id="69181"/>
    <lineage>
        <taxon>Eukaryota</taxon>
        <taxon>Viridiplantae</taxon>
        <taxon>Streptophyta</taxon>
        <taxon>Embryophyta</taxon>
        <taxon>Tracheophyta</taxon>
        <taxon>Spermatophyta</taxon>
        <taxon>Magnoliopsida</taxon>
        <taxon>eudicotyledons</taxon>
        <taxon>Gunneridae</taxon>
        <taxon>Pentapetalae</taxon>
        <taxon>rosids</taxon>
        <taxon>malvids</taxon>
        <taxon>Brassicales</taxon>
        <taxon>Brassicaceae</taxon>
        <taxon>Brassiceae</taxon>
        <taxon>Brassica</taxon>
    </lineage>
</organism>
<proteinExistence type="predicted"/>
<protein>
    <submittedName>
        <fullName evidence="1">Uncharacterized protein</fullName>
    </submittedName>
</protein>
<gene>
    <name evidence="1" type="ORF">F2Q68_00033148</name>
</gene>
<dbReference type="AlphaFoldDB" id="A0A8S9GHV8"/>
<evidence type="ECO:0000313" key="1">
    <source>
        <dbReference type="EMBL" id="KAF2544504.1"/>
    </source>
</evidence>
<dbReference type="EMBL" id="QGKW02002005">
    <property type="protein sequence ID" value="KAF2544504.1"/>
    <property type="molecule type" value="Genomic_DNA"/>
</dbReference>
<dbReference type="Proteomes" id="UP000712281">
    <property type="component" value="Unassembled WGS sequence"/>
</dbReference>
<name>A0A8S9GHV8_BRACR</name>
<evidence type="ECO:0000313" key="2">
    <source>
        <dbReference type="Proteomes" id="UP000712281"/>
    </source>
</evidence>